<proteinExistence type="predicted"/>
<organism evidence="1 2">
    <name type="scientific">Bremia lactucae</name>
    <name type="common">Lettuce downy mildew</name>
    <dbReference type="NCBI Taxonomy" id="4779"/>
    <lineage>
        <taxon>Eukaryota</taxon>
        <taxon>Sar</taxon>
        <taxon>Stramenopiles</taxon>
        <taxon>Oomycota</taxon>
        <taxon>Peronosporomycetes</taxon>
        <taxon>Peronosporales</taxon>
        <taxon>Peronosporaceae</taxon>
        <taxon>Bremia</taxon>
    </lineage>
</organism>
<dbReference type="OrthoDB" id="101245at2759"/>
<sequence>MILLRFDAKAQDFLKNPLLNLFMTYLDQFHFGNYEIVRDKLMEAYVNRKEELKTLLLTSGQIETKILGIIPKRWMDDNYREPLVLFKDLTLDRLSSKELLESSYLKYWCELVESNAENPYPILLQILLRRMSLFKLLIELVSVSRELQSETSYSVLKKLENLIYERWKSNNLSAARIEIFLQLNAVPDNDFFRAPLSRIYLSYIKYCHFSMHGLRLDRMIHFYGGVPQMIQAARDCDFVIASIVESTLEEVWKEKTMAYVFENLNLHHVALMECLRSRWFAYWARLAHKFSKTDEATNFVFPWLSDYMKKNKVELLKSAMLETSSQDVQYLLSNVLSKHIEQLS</sequence>
<keyword evidence="2" id="KW-1185">Reference proteome</keyword>
<dbReference type="KEGG" id="blac:94345968"/>
<dbReference type="GeneID" id="94345968"/>
<dbReference type="AlphaFoldDB" id="A0A976IFV9"/>
<gene>
    <name evidence="1" type="ORF">CCR75_002199</name>
</gene>
<accession>A0A976IFV9</accession>
<dbReference type="EMBL" id="SHOA02000010">
    <property type="protein sequence ID" value="TDH70169.1"/>
    <property type="molecule type" value="Genomic_DNA"/>
</dbReference>
<protein>
    <submittedName>
        <fullName evidence="1">Uncharacterized protein</fullName>
    </submittedName>
</protein>
<dbReference type="RefSeq" id="XP_067819668.1">
    <property type="nucleotide sequence ID" value="XM_067960297.1"/>
</dbReference>
<evidence type="ECO:0000313" key="1">
    <source>
        <dbReference type="EMBL" id="TDH70169.1"/>
    </source>
</evidence>
<reference evidence="1 2" key="1">
    <citation type="journal article" date="2021" name="Genome Biol.">
        <title>AFLAP: assembly-free linkage analysis pipeline using k-mers from genome sequencing data.</title>
        <authorList>
            <person name="Fletcher K."/>
            <person name="Zhang L."/>
            <person name="Gil J."/>
            <person name="Han R."/>
            <person name="Cavanaugh K."/>
            <person name="Michelmore R."/>
        </authorList>
    </citation>
    <scope>NUCLEOTIDE SEQUENCE [LARGE SCALE GENOMIC DNA]</scope>
    <source>
        <strain evidence="1 2">SF5</strain>
    </source>
</reference>
<comment type="caution">
    <text evidence="1">The sequence shown here is derived from an EMBL/GenBank/DDBJ whole genome shotgun (WGS) entry which is preliminary data.</text>
</comment>
<dbReference type="Proteomes" id="UP000294530">
    <property type="component" value="Unassembled WGS sequence"/>
</dbReference>
<evidence type="ECO:0000313" key="2">
    <source>
        <dbReference type="Proteomes" id="UP000294530"/>
    </source>
</evidence>
<name>A0A976IFV9_BRELC</name>